<evidence type="ECO:0000313" key="2">
    <source>
        <dbReference type="Proteomes" id="UP000032024"/>
    </source>
</evidence>
<dbReference type="EMBL" id="CP010525">
    <property type="protein sequence ID" value="AJO21200.1"/>
    <property type="molecule type" value="Genomic_DNA"/>
</dbReference>
<sequence length="54" mass="6479">MNTPFLSITPYRITKKFYHKKSCLWTRLLCSGRDMMEKKQNECVMRRGKIIAPQ</sequence>
<keyword evidence="2" id="KW-1185">Reference proteome</keyword>
<organism evidence="1 2">
    <name type="scientific">Heyndrickxia coagulans</name>
    <name type="common">Weizmannia coagulans</name>
    <dbReference type="NCBI Taxonomy" id="1398"/>
    <lineage>
        <taxon>Bacteria</taxon>
        <taxon>Bacillati</taxon>
        <taxon>Bacillota</taxon>
        <taxon>Bacilli</taxon>
        <taxon>Bacillales</taxon>
        <taxon>Bacillaceae</taxon>
        <taxon>Heyndrickxia</taxon>
    </lineage>
</organism>
<accession>A0AAN0T3K5</accession>
<proteinExistence type="predicted"/>
<evidence type="ECO:0000313" key="1">
    <source>
        <dbReference type="EMBL" id="AJO21200.1"/>
    </source>
</evidence>
<name>A0AAN0T3K5_HEYCO</name>
<protein>
    <submittedName>
        <fullName evidence="1">Uncharacterized protein</fullName>
    </submittedName>
</protein>
<reference evidence="2" key="1">
    <citation type="submission" date="2015-01" db="EMBL/GenBank/DDBJ databases">
        <title>Comparative genome analysis of Bacillus coagulans HM-08, Clostridium butyricum HM-68, Bacillus subtilis HM-66 and Bacillus paralicheniformis BL-09.</title>
        <authorList>
            <person name="Zhang H."/>
        </authorList>
    </citation>
    <scope>NUCLEOTIDE SEQUENCE [LARGE SCALE GENOMIC DNA]</scope>
    <source>
        <strain evidence="2">HM-08</strain>
    </source>
</reference>
<gene>
    <name evidence="1" type="ORF">SB48_HM08orf00625</name>
</gene>
<dbReference type="Proteomes" id="UP000032024">
    <property type="component" value="Chromosome"/>
</dbReference>
<dbReference type="AlphaFoldDB" id="A0AAN0T3K5"/>